<dbReference type="NCBIfam" id="NF007103">
    <property type="entry name" value="PRK09552.1"/>
    <property type="match status" value="1"/>
</dbReference>
<dbReference type="InterPro" id="IPR036409">
    <property type="entry name" value="Aldolase_II/adducin_N_sf"/>
</dbReference>
<evidence type="ECO:0000256" key="5">
    <source>
        <dbReference type="ARBA" id="ARBA00023167"/>
    </source>
</evidence>
<dbReference type="EC" id="4.2.1.109" evidence="7"/>
<evidence type="ECO:0000256" key="1">
    <source>
        <dbReference type="ARBA" id="ARBA00022605"/>
    </source>
</evidence>
<feature type="binding site" evidence="7">
    <location>
        <position position="316"/>
    </location>
    <ligand>
        <name>Zn(2+)</name>
        <dbReference type="ChEBI" id="CHEBI:29105"/>
    </ligand>
</feature>
<comment type="similarity">
    <text evidence="8">Belongs to the HAD-like hydrolase superfamily. MtnX family.</text>
</comment>
<evidence type="ECO:0000256" key="7">
    <source>
        <dbReference type="HAMAP-Rule" id="MF_01677"/>
    </source>
</evidence>
<accession>A0ABT9W165</accession>
<evidence type="ECO:0000256" key="3">
    <source>
        <dbReference type="ARBA" id="ARBA00022801"/>
    </source>
</evidence>
<reference evidence="10 11" key="1">
    <citation type="submission" date="2023-07" db="EMBL/GenBank/DDBJ databases">
        <title>Genomic Encyclopedia of Type Strains, Phase IV (KMG-IV): sequencing the most valuable type-strain genomes for metagenomic binning, comparative biology and taxonomic classification.</title>
        <authorList>
            <person name="Goeker M."/>
        </authorList>
    </citation>
    <scope>NUCLEOTIDE SEQUENCE [LARGE SCALE GENOMIC DNA]</scope>
    <source>
        <strain evidence="10 11">DSM 12751</strain>
    </source>
</reference>
<dbReference type="NCBIfam" id="TIGR01489">
    <property type="entry name" value="DKMTPPase-SF"/>
    <property type="match status" value="1"/>
</dbReference>
<evidence type="ECO:0000256" key="6">
    <source>
        <dbReference type="ARBA" id="ARBA00023239"/>
    </source>
</evidence>
<dbReference type="NCBIfam" id="NF005244">
    <property type="entry name" value="PRK06754.1"/>
    <property type="match status" value="1"/>
</dbReference>
<dbReference type="PANTHER" id="PTHR10640:SF7">
    <property type="entry name" value="METHYLTHIORIBULOSE-1-PHOSPHATE DEHYDRATASE"/>
    <property type="match status" value="1"/>
</dbReference>
<keyword evidence="5 7" id="KW-0486">Methionine biosynthesis</keyword>
<dbReference type="PANTHER" id="PTHR10640">
    <property type="entry name" value="METHYLTHIORIBULOSE-1-PHOSPHATE DEHYDRATASE"/>
    <property type="match status" value="1"/>
</dbReference>
<keyword evidence="2 7" id="KW-0479">Metal-binding</keyword>
<comment type="catalytic activity">
    <reaction evidence="7">
        <text>5-(methylsulfanyl)-D-ribulose 1-phosphate = 5-methylsulfanyl-2,3-dioxopentyl phosphate + H2O</text>
        <dbReference type="Rhea" id="RHEA:15549"/>
        <dbReference type="ChEBI" id="CHEBI:15377"/>
        <dbReference type="ChEBI" id="CHEBI:58548"/>
        <dbReference type="ChEBI" id="CHEBI:58828"/>
        <dbReference type="EC" id="4.2.1.109"/>
    </reaction>
</comment>
<keyword evidence="11" id="KW-1185">Reference proteome</keyword>
<protein>
    <recommendedName>
        <fullName evidence="7 8">Multifunctional fusion protein</fullName>
    </recommendedName>
    <domain>
        <recommendedName>
            <fullName evidence="7">Methylthioribulose-1-phosphate dehydratase</fullName>
            <shortName evidence="7">MTRu-1-P dehydratase</shortName>
            <ecNumber evidence="7">4.2.1.109</ecNumber>
        </recommendedName>
    </domain>
    <domain>
        <recommendedName>
            <fullName evidence="8">2-hydroxy-3-keto-5-methylthiopentenyl-1-phosphate phosphatase</fullName>
            <shortName evidence="8">HK-MTPenyl-1-P phosphatase</shortName>
            <ecNumber evidence="8">3.1.3.87</ecNumber>
        </recommendedName>
    </domain>
</protein>
<comment type="pathway">
    <text evidence="8">Amino-acid biosynthesis; L-methionine biosynthesis via salvage pathway; L-methionine from S-methyl-5-thio-alpha-D-ribose 1-phosphate: step 4/6.</text>
</comment>
<dbReference type="HAMAP" id="MF_01680">
    <property type="entry name" value="Salvage_MtnX"/>
    <property type="match status" value="1"/>
</dbReference>
<name>A0ABT9W165_9BACI</name>
<dbReference type="InterPro" id="IPR001303">
    <property type="entry name" value="Aldolase_II/adducin_N"/>
</dbReference>
<dbReference type="Gene3D" id="3.90.1470.20">
    <property type="match status" value="1"/>
</dbReference>
<comment type="function">
    <text evidence="7">Catalyzes the dehydration of methylthioribulose-1-phosphate (MTRu-1-P) into 2,3-diketo-5-methylthiopentyl-1-phosphate (DK-MTP-1-P).</text>
</comment>
<dbReference type="SUPFAM" id="SSF56784">
    <property type="entry name" value="HAD-like"/>
    <property type="match status" value="1"/>
</dbReference>
<evidence type="ECO:0000256" key="2">
    <source>
        <dbReference type="ARBA" id="ARBA00022723"/>
    </source>
</evidence>
<comment type="similarity">
    <text evidence="7">Belongs to the aldolase class II family. MtnB subfamily.</text>
</comment>
<dbReference type="InterPro" id="IPR023214">
    <property type="entry name" value="HAD_sf"/>
</dbReference>
<evidence type="ECO:0000259" key="9">
    <source>
        <dbReference type="SMART" id="SM01007"/>
    </source>
</evidence>
<dbReference type="InterPro" id="IPR006384">
    <property type="entry name" value="HAD_hydro_PyrdxlP_Pase-like"/>
</dbReference>
<gene>
    <name evidence="8" type="primary">mtnX</name>
    <name evidence="7" type="synonym">mtnB</name>
    <name evidence="10" type="ORF">J2S11_002494</name>
</gene>
<dbReference type="Pfam" id="PF00596">
    <property type="entry name" value="Aldolase_II"/>
    <property type="match status" value="1"/>
</dbReference>
<comment type="subunit">
    <text evidence="7">Homotetramer.</text>
</comment>
<feature type="domain" description="Class II aldolase/adducin N-terminal" evidence="9">
    <location>
        <begin position="226"/>
        <end position="414"/>
    </location>
</feature>
<evidence type="ECO:0000313" key="10">
    <source>
        <dbReference type="EMBL" id="MDQ0166590.1"/>
    </source>
</evidence>
<dbReference type="InterPro" id="IPR017714">
    <property type="entry name" value="MethylthioRu-1-P_deHdtase_MtnB"/>
</dbReference>
<feature type="binding site" evidence="7">
    <location>
        <position position="314"/>
    </location>
    <ligand>
        <name>Zn(2+)</name>
        <dbReference type="ChEBI" id="CHEBI:29105"/>
    </ligand>
</feature>
<keyword evidence="4 7" id="KW-0862">Zinc</keyword>
<dbReference type="SMART" id="SM01007">
    <property type="entry name" value="Aldolase_II"/>
    <property type="match status" value="1"/>
</dbReference>
<dbReference type="SUPFAM" id="SSF53639">
    <property type="entry name" value="AraD/HMP-PK domain-like"/>
    <property type="match status" value="1"/>
</dbReference>
<dbReference type="CDD" id="cd07524">
    <property type="entry name" value="HAD_Pase"/>
    <property type="match status" value="1"/>
</dbReference>
<comment type="catalytic activity">
    <reaction evidence="8">
        <text>2-hydroxy-5-methylsulfanyl-3-oxopent-1-enyl phosphate + H2O = 1,2-dihydroxy-5-(methylsulfanyl)pent-1-en-3-one + phosphate</text>
        <dbReference type="Rhea" id="RHEA:14481"/>
        <dbReference type="ChEBI" id="CHEBI:15377"/>
        <dbReference type="ChEBI" id="CHEBI:43474"/>
        <dbReference type="ChEBI" id="CHEBI:49252"/>
        <dbReference type="ChEBI" id="CHEBI:59505"/>
        <dbReference type="EC" id="3.1.3.87"/>
    </reaction>
</comment>
<proteinExistence type="inferred from homology"/>
<dbReference type="EC" id="3.1.3.87" evidence="8"/>
<organism evidence="10 11">
    <name type="scientific">Caldalkalibacillus horti</name>
    <dbReference type="NCBI Taxonomy" id="77523"/>
    <lineage>
        <taxon>Bacteria</taxon>
        <taxon>Bacillati</taxon>
        <taxon>Bacillota</taxon>
        <taxon>Bacilli</taxon>
        <taxon>Bacillales</taxon>
        <taxon>Bacillaceae</taxon>
        <taxon>Caldalkalibacillus</taxon>
    </lineage>
</organism>
<evidence type="ECO:0000256" key="8">
    <source>
        <dbReference type="HAMAP-Rule" id="MF_01680"/>
    </source>
</evidence>
<sequence length="426" mass="48994">MHRKPVIFCDFDGTITLRDNIIAIMKHFSPLGWEEIKDQILDQDISIREGVGKLFSLLPSSARKEVTEFALQQAEIRPGFEMFLTILKQDEIPFYIVSGGIDFFVDPILEPFNLEQAHVFRNESDFSKEFIQILWPHPCTEDCDVDCGLCKTSIINSYSKKNDFRIMIGDSVTDLAAAKLADLVFARGYLLEKCKELGLRYHAYDTFDDILQVLKTRPWEYQQLWEELTEAKELFARRDWFPGTSGNLSVRTKCDPLQFLVTASGKDKSKTTNEDFLLVNDQSQSCYVTDLKPSAETSIHEAIYSKLGAGSVLHVHTIYNNLISDLYFEQNGVEFQHIELIKAFNLWDEDAEIKVPIVHNYANIPKLTEEVLSVLDVRVPGVLIRNHGIYAWGKSIFEAKKHLEAFEFLFELRYKRLVISQVKSLI</sequence>
<comment type="caution">
    <text evidence="10">The sequence shown here is derived from an EMBL/GenBank/DDBJ whole genome shotgun (WGS) entry which is preliminary data.</text>
</comment>
<dbReference type="NCBIfam" id="TIGR03328">
    <property type="entry name" value="salvage_mtnB"/>
    <property type="match status" value="1"/>
</dbReference>
<keyword evidence="6 7" id="KW-0456">Lyase</keyword>
<dbReference type="InterPro" id="IPR036412">
    <property type="entry name" value="HAD-like_sf"/>
</dbReference>
<dbReference type="Gene3D" id="3.40.225.10">
    <property type="entry name" value="Class II aldolase/adducin N-terminal domain"/>
    <property type="match status" value="1"/>
</dbReference>
<dbReference type="HAMAP" id="MF_01677">
    <property type="entry name" value="Salvage_MtnB"/>
    <property type="match status" value="1"/>
</dbReference>
<comment type="cofactor">
    <cofactor evidence="7">
        <name>Zn(2+)</name>
        <dbReference type="ChEBI" id="CHEBI:29105"/>
    </cofactor>
    <text evidence="7">Binds 1 zinc ion per subunit.</text>
</comment>
<comment type="function">
    <text evidence="8">Dephosphorylates 2-hydroxy-3-keto-5-methylthiopentenyl-1-phosphate (HK-MTPenyl-1-P) yielding 1,2-dihydroxy-3-keto-5-methylthiopentene (DHK-MTPene).</text>
</comment>
<evidence type="ECO:0000256" key="4">
    <source>
        <dbReference type="ARBA" id="ARBA00022833"/>
    </source>
</evidence>
<dbReference type="InterPro" id="IPR017718">
    <property type="entry name" value="HAD-SF_hydro_IB_MtnX"/>
</dbReference>
<dbReference type="EMBL" id="JAUSTY010000009">
    <property type="protein sequence ID" value="MDQ0166590.1"/>
    <property type="molecule type" value="Genomic_DNA"/>
</dbReference>
<dbReference type="Proteomes" id="UP001235840">
    <property type="component" value="Unassembled WGS sequence"/>
</dbReference>
<dbReference type="Pfam" id="PF12710">
    <property type="entry name" value="HAD"/>
    <property type="match status" value="1"/>
</dbReference>
<dbReference type="NCBIfam" id="TIGR01488">
    <property type="entry name" value="HAD-SF-IB"/>
    <property type="match status" value="1"/>
</dbReference>
<dbReference type="Gene3D" id="3.40.50.1000">
    <property type="entry name" value="HAD superfamily/HAD-like"/>
    <property type="match status" value="1"/>
</dbReference>
<keyword evidence="1 7" id="KW-0028">Amino-acid biosynthesis</keyword>
<evidence type="ECO:0000313" key="11">
    <source>
        <dbReference type="Proteomes" id="UP001235840"/>
    </source>
</evidence>
<comment type="pathway">
    <text evidence="7">Amino-acid biosynthesis; L-methionine biosynthesis via salvage pathway; L-methionine from S-methyl-5-thio-alpha-D-ribose 1-phosphate: step 2/6.</text>
</comment>
<keyword evidence="3 8" id="KW-0378">Hydrolase</keyword>